<feature type="non-terminal residue" evidence="7">
    <location>
        <position position="1"/>
    </location>
</feature>
<keyword evidence="5" id="KW-0067">ATP-binding</keyword>
<dbReference type="OrthoDB" id="63267at2759"/>
<evidence type="ECO:0000256" key="3">
    <source>
        <dbReference type="ARBA" id="ARBA00022741"/>
    </source>
</evidence>
<dbReference type="EMBL" id="LR906544">
    <property type="protein sequence ID" value="CAD7253903.1"/>
    <property type="molecule type" value="Genomic_DNA"/>
</dbReference>
<dbReference type="AlphaFoldDB" id="A0A7R9AGY3"/>
<keyword evidence="1" id="KW-0723">Serine/threonine-protein kinase</keyword>
<dbReference type="SUPFAM" id="SSF56112">
    <property type="entry name" value="Protein kinase-like (PK-like)"/>
    <property type="match status" value="1"/>
</dbReference>
<dbReference type="GO" id="GO:0005524">
    <property type="term" value="F:ATP binding"/>
    <property type="evidence" value="ECO:0007669"/>
    <property type="project" value="UniProtKB-KW"/>
</dbReference>
<evidence type="ECO:0000313" key="7">
    <source>
        <dbReference type="EMBL" id="CAD7253903.1"/>
    </source>
</evidence>
<keyword evidence="3" id="KW-0547">Nucleotide-binding</keyword>
<name>A0A7R9AGY3_9CRUS</name>
<dbReference type="PANTHER" id="PTHR24353:SF147">
    <property type="entry name" value="CGMP-DEPENDENT SERINE_THREONIN PROTEIN KINASE-RELATED"/>
    <property type="match status" value="1"/>
</dbReference>
<dbReference type="PROSITE" id="PS51285">
    <property type="entry name" value="AGC_KINASE_CTER"/>
    <property type="match status" value="1"/>
</dbReference>
<gene>
    <name evidence="7" type="ORF">DSTB1V02_LOCUS13649</name>
</gene>
<keyword evidence="8" id="KW-1185">Reference proteome</keyword>
<proteinExistence type="predicted"/>
<evidence type="ECO:0000256" key="2">
    <source>
        <dbReference type="ARBA" id="ARBA00022679"/>
    </source>
</evidence>
<dbReference type="InterPro" id="IPR011009">
    <property type="entry name" value="Kinase-like_dom_sf"/>
</dbReference>
<keyword evidence="2" id="KW-0808">Transferase</keyword>
<dbReference type="Gene3D" id="1.10.510.10">
    <property type="entry name" value="Transferase(Phosphotransferase) domain 1"/>
    <property type="match status" value="1"/>
</dbReference>
<evidence type="ECO:0000256" key="5">
    <source>
        <dbReference type="ARBA" id="ARBA00022840"/>
    </source>
</evidence>
<evidence type="ECO:0000256" key="4">
    <source>
        <dbReference type="ARBA" id="ARBA00022777"/>
    </source>
</evidence>
<evidence type="ECO:0000256" key="1">
    <source>
        <dbReference type="ARBA" id="ARBA00022527"/>
    </source>
</evidence>
<protein>
    <recommendedName>
        <fullName evidence="6">AGC-kinase C-terminal domain-containing protein</fullName>
    </recommendedName>
</protein>
<evidence type="ECO:0000313" key="8">
    <source>
        <dbReference type="Proteomes" id="UP000677054"/>
    </source>
</evidence>
<feature type="domain" description="AGC-kinase C-terminal" evidence="6">
    <location>
        <begin position="57"/>
        <end position="86"/>
    </location>
</feature>
<sequence length="86" mass="9996">MKTYNIILRGIDAVTFPRIVSRTAQGLIRRLCREIPAERLGYGRNGLADVKKHKWFQGFDWDGLKHRLLTPPIQPQIFRSSVNLHL</sequence>
<dbReference type="GO" id="GO:0004674">
    <property type="term" value="F:protein serine/threonine kinase activity"/>
    <property type="evidence" value="ECO:0007669"/>
    <property type="project" value="UniProtKB-KW"/>
</dbReference>
<dbReference type="InterPro" id="IPR000961">
    <property type="entry name" value="AGC-kinase_C"/>
</dbReference>
<organism evidence="7">
    <name type="scientific">Darwinula stevensoni</name>
    <dbReference type="NCBI Taxonomy" id="69355"/>
    <lineage>
        <taxon>Eukaryota</taxon>
        <taxon>Metazoa</taxon>
        <taxon>Ecdysozoa</taxon>
        <taxon>Arthropoda</taxon>
        <taxon>Crustacea</taxon>
        <taxon>Oligostraca</taxon>
        <taxon>Ostracoda</taxon>
        <taxon>Podocopa</taxon>
        <taxon>Podocopida</taxon>
        <taxon>Darwinulocopina</taxon>
        <taxon>Darwinuloidea</taxon>
        <taxon>Darwinulidae</taxon>
        <taxon>Darwinula</taxon>
    </lineage>
</organism>
<reference evidence="7" key="1">
    <citation type="submission" date="2020-11" db="EMBL/GenBank/DDBJ databases">
        <authorList>
            <person name="Tran Van P."/>
        </authorList>
    </citation>
    <scope>NUCLEOTIDE SEQUENCE</scope>
</reference>
<dbReference type="PANTHER" id="PTHR24353">
    <property type="entry name" value="CYCLIC NUCLEOTIDE-DEPENDENT PROTEIN KINASE"/>
    <property type="match status" value="1"/>
</dbReference>
<dbReference type="EMBL" id="CAJPEV010007027">
    <property type="protein sequence ID" value="CAG0904529.1"/>
    <property type="molecule type" value="Genomic_DNA"/>
</dbReference>
<evidence type="ECO:0000259" key="6">
    <source>
        <dbReference type="PROSITE" id="PS51285"/>
    </source>
</evidence>
<keyword evidence="4" id="KW-0418">Kinase</keyword>
<accession>A0A7R9AGY3</accession>
<dbReference type="Proteomes" id="UP000677054">
    <property type="component" value="Unassembled WGS sequence"/>
</dbReference>